<proteinExistence type="predicted"/>
<dbReference type="PATRIC" id="fig|927704.6.peg.206"/>
<sequence length="534" mass="59776">MLGAVFFSVELPLSAVGAAPAQIQPWVYDSMLELAAEGYLELPSRPLGNYSRQELSVMVGKALNAVEKNRTGTLADEYARITRLLVMDEVELKLAQEQEAVAVKRCGTAKAKAARAAEMYLRRSLQGQNRLEVMEPLKAKNDEAQAGLEYAARDYAEAQSRVKQRSRMLEYARKKQESLLTSLNGADGSSSGTELPDKSEQNAVLENAGRLRAEFLPELEANGSLDKISARQQLASNLPVKDVPDQAFKLDTELRVDSGRSSGDHGQGTRTRARVRLYPDYNIDNNWHIKGMVEWQKALSGPKYSKDGKVNFDRYYVSGNIGQVQTDIGAFGSLMAEGNIYDSKFEGVRLAAGKPVRYTLEAGKADYEGMKHTYDLAADYESAAYKVGAAYYHFAYDNDQKQYIYMGNYHHNLGIFDLGGMLLRGRESGNDGRTGYVFSLAYAPQNSWRPYTYNSWLKYYYQPRSTYVNHTMNGMAGAMSGRGGFKGWGWGCNYNLPDDWSLGLELYHLQDLDIGHSSNTIWGSVTKYFKNYRE</sequence>
<dbReference type="SUPFAM" id="SSF56935">
    <property type="entry name" value="Porins"/>
    <property type="match status" value="1"/>
</dbReference>
<feature type="compositionally biased region" description="Polar residues" evidence="1">
    <location>
        <begin position="180"/>
        <end position="193"/>
    </location>
</feature>
<organism evidence="2 3">
    <name type="scientific">Selenomonas ruminantium subsp. lactilytica (strain NBRC 103574 / TAM6421)</name>
    <dbReference type="NCBI Taxonomy" id="927704"/>
    <lineage>
        <taxon>Bacteria</taxon>
        <taxon>Bacillati</taxon>
        <taxon>Bacillota</taxon>
        <taxon>Negativicutes</taxon>
        <taxon>Selenomonadales</taxon>
        <taxon>Selenomonadaceae</taxon>
        <taxon>Selenomonas</taxon>
    </lineage>
</organism>
<dbReference type="KEGG" id="sri:SELR_02010"/>
<protein>
    <recommendedName>
        <fullName evidence="4">SLH domain-containing protein</fullName>
    </recommendedName>
</protein>
<name>I0GMC2_SELRL</name>
<evidence type="ECO:0000313" key="3">
    <source>
        <dbReference type="Proteomes" id="UP000007887"/>
    </source>
</evidence>
<feature type="region of interest" description="Disordered" evidence="1">
    <location>
        <begin position="180"/>
        <end position="199"/>
    </location>
</feature>
<evidence type="ECO:0000313" key="2">
    <source>
        <dbReference type="EMBL" id="BAL81909.1"/>
    </source>
</evidence>
<gene>
    <name evidence="2" type="ordered locus">SELR_02010</name>
</gene>
<dbReference type="AlphaFoldDB" id="I0GMC2"/>
<dbReference type="Proteomes" id="UP000007887">
    <property type="component" value="Chromosome"/>
</dbReference>
<evidence type="ECO:0008006" key="4">
    <source>
        <dbReference type="Google" id="ProtNLM"/>
    </source>
</evidence>
<reference evidence="2 3" key="1">
    <citation type="submission" date="2011-10" db="EMBL/GenBank/DDBJ databases">
        <title>Whole genome sequence of Selenomonas ruminantium subsp. lactilytica TAM6421.</title>
        <authorList>
            <person name="Oguchi A."/>
            <person name="Ankai A."/>
            <person name="Kaneko J."/>
            <person name="Yamada-Narita S."/>
            <person name="Fukui S."/>
            <person name="Takahashi M."/>
            <person name="Onodera T."/>
            <person name="Kojima S."/>
            <person name="Fushimi T."/>
            <person name="Abe N."/>
            <person name="Kamio Y."/>
            <person name="Yamazaki S."/>
            <person name="Fujita N."/>
        </authorList>
    </citation>
    <scope>NUCLEOTIDE SEQUENCE [LARGE SCALE GENOMIC DNA]</scope>
    <source>
        <strain evidence="3">NBRC 103574 / TAM6421</strain>
    </source>
</reference>
<dbReference type="eggNOG" id="COG3203">
    <property type="taxonomic scope" value="Bacteria"/>
</dbReference>
<evidence type="ECO:0000256" key="1">
    <source>
        <dbReference type="SAM" id="MobiDB-lite"/>
    </source>
</evidence>
<dbReference type="HOGENOM" id="CLU_033624_0_0_9"/>
<dbReference type="EMBL" id="AP012292">
    <property type="protein sequence ID" value="BAL81909.1"/>
    <property type="molecule type" value="Genomic_DNA"/>
</dbReference>
<accession>I0GMC2</accession>